<comment type="similarity">
    <text evidence="1">Belongs to the cytochrome P450 family.</text>
</comment>
<keyword evidence="4 5" id="KW-0408">Iron</keyword>
<dbReference type="GO" id="GO:0020037">
    <property type="term" value="F:heme binding"/>
    <property type="evidence" value="ECO:0007669"/>
    <property type="project" value="InterPro"/>
</dbReference>
<evidence type="ECO:0000256" key="4">
    <source>
        <dbReference type="ARBA" id="ARBA00023004"/>
    </source>
</evidence>
<comment type="cofactor">
    <cofactor evidence="5">
        <name>heme</name>
        <dbReference type="ChEBI" id="CHEBI:30413"/>
    </cofactor>
</comment>
<dbReference type="InterPro" id="IPR001128">
    <property type="entry name" value="Cyt_P450"/>
</dbReference>
<accession>A0AA38S113</accession>
<dbReference type="InterPro" id="IPR002401">
    <property type="entry name" value="Cyt_P450_E_grp-I"/>
</dbReference>
<dbReference type="Gene3D" id="1.10.630.10">
    <property type="entry name" value="Cytochrome P450"/>
    <property type="match status" value="1"/>
</dbReference>
<dbReference type="GO" id="GO:0004497">
    <property type="term" value="F:monooxygenase activity"/>
    <property type="evidence" value="ECO:0007669"/>
    <property type="project" value="InterPro"/>
</dbReference>
<organism evidence="6 7">
    <name type="scientific">Pleurostoma richardsiae</name>
    <dbReference type="NCBI Taxonomy" id="41990"/>
    <lineage>
        <taxon>Eukaryota</taxon>
        <taxon>Fungi</taxon>
        <taxon>Dikarya</taxon>
        <taxon>Ascomycota</taxon>
        <taxon>Pezizomycotina</taxon>
        <taxon>Sordariomycetes</taxon>
        <taxon>Sordariomycetidae</taxon>
        <taxon>Calosphaeriales</taxon>
        <taxon>Pleurostomataceae</taxon>
        <taxon>Pleurostoma</taxon>
    </lineage>
</organism>
<dbReference type="Proteomes" id="UP001174694">
    <property type="component" value="Unassembled WGS sequence"/>
</dbReference>
<protein>
    <submittedName>
        <fullName evidence="6">Fumitremorgin C synthase</fullName>
    </submittedName>
</protein>
<keyword evidence="3" id="KW-0560">Oxidoreductase</keyword>
<evidence type="ECO:0000256" key="2">
    <source>
        <dbReference type="ARBA" id="ARBA00022723"/>
    </source>
</evidence>
<dbReference type="Pfam" id="PF00067">
    <property type="entry name" value="p450"/>
    <property type="match status" value="1"/>
</dbReference>
<evidence type="ECO:0000256" key="3">
    <source>
        <dbReference type="ARBA" id="ARBA00023002"/>
    </source>
</evidence>
<name>A0AA38S113_9PEZI</name>
<evidence type="ECO:0000313" key="6">
    <source>
        <dbReference type="EMBL" id="KAJ9148659.1"/>
    </source>
</evidence>
<dbReference type="SUPFAM" id="SSF48264">
    <property type="entry name" value="Cytochrome P450"/>
    <property type="match status" value="1"/>
</dbReference>
<keyword evidence="2 5" id="KW-0479">Metal-binding</keyword>
<dbReference type="AlphaFoldDB" id="A0AA38S113"/>
<evidence type="ECO:0000256" key="5">
    <source>
        <dbReference type="PIRSR" id="PIRSR602401-1"/>
    </source>
</evidence>
<dbReference type="PANTHER" id="PTHR46300">
    <property type="entry name" value="P450, PUTATIVE (EUROFUNG)-RELATED-RELATED"/>
    <property type="match status" value="1"/>
</dbReference>
<dbReference type="GO" id="GO:0005506">
    <property type="term" value="F:iron ion binding"/>
    <property type="evidence" value="ECO:0007669"/>
    <property type="project" value="InterPro"/>
</dbReference>
<evidence type="ECO:0000313" key="7">
    <source>
        <dbReference type="Proteomes" id="UP001174694"/>
    </source>
</evidence>
<dbReference type="InterPro" id="IPR050364">
    <property type="entry name" value="Cytochrome_P450_fung"/>
</dbReference>
<dbReference type="CDD" id="cd11065">
    <property type="entry name" value="CYP64-like"/>
    <property type="match status" value="1"/>
</dbReference>
<sequence length="530" mass="57758">MEVLIATAVLAVVTVFILRRILRSSKDLPLPPGPPRLPLLGNLHNATPDNPFIPWHAWSKRYGPVMSLSVPGQTIIILGDAKSAGDLLGRRASVYSGRPYSVMSTLITPGRAEPIHMLLRPYDATFRLQQRLLTACMNATSEARFHPAQDRESAQLVHDLLLEAADDDSAGAGGQAMTSDRLYAHLERAQASLVMDLSYGYRIPTPDHPTTRATLRVHGAMTDLVTQTHLVDVAPALRHLPAPLSPWRRAADRVRALETELHLRNFAAGLAAPGWNFAKKMRASDGARGTSDFDLAYLVGANTVAGIETAPRAAIWLFVAALTAGGGGGAFVTRAQEVLDAVVGRGRIPELADRPRLAYVEAVVLELLRWRPVAATGVPHKADGEDTYAGFRIPKGSIVIFNAWGIGRDESVFGENAEEFVPERWLTPLTKGGGSAADWTGATVRRDLPRPFFGYGRRMCTGRHLALDGLWLVTARLLWAFRIESAGEDTLPDPLDIRPHGFTITPGPFKLVLKPRGPWVKDVILCPDSR</sequence>
<gene>
    <name evidence="6" type="ORF">NKR23_g4951</name>
</gene>
<keyword evidence="7" id="KW-1185">Reference proteome</keyword>
<dbReference type="InterPro" id="IPR036396">
    <property type="entry name" value="Cyt_P450_sf"/>
</dbReference>
<dbReference type="PRINTS" id="PR00463">
    <property type="entry name" value="EP450I"/>
</dbReference>
<reference evidence="6" key="1">
    <citation type="submission" date="2022-07" db="EMBL/GenBank/DDBJ databases">
        <title>Fungi with potential for degradation of polypropylene.</title>
        <authorList>
            <person name="Gostincar C."/>
        </authorList>
    </citation>
    <scope>NUCLEOTIDE SEQUENCE</scope>
    <source>
        <strain evidence="6">EXF-13308</strain>
    </source>
</reference>
<dbReference type="PANTHER" id="PTHR46300:SF9">
    <property type="entry name" value="P450, PUTATIVE-RELATED"/>
    <property type="match status" value="1"/>
</dbReference>
<dbReference type="GO" id="GO:0016705">
    <property type="term" value="F:oxidoreductase activity, acting on paired donors, with incorporation or reduction of molecular oxygen"/>
    <property type="evidence" value="ECO:0007669"/>
    <property type="project" value="InterPro"/>
</dbReference>
<dbReference type="EMBL" id="JANBVO010000012">
    <property type="protein sequence ID" value="KAJ9148659.1"/>
    <property type="molecule type" value="Genomic_DNA"/>
</dbReference>
<comment type="caution">
    <text evidence="6">The sequence shown here is derived from an EMBL/GenBank/DDBJ whole genome shotgun (WGS) entry which is preliminary data.</text>
</comment>
<evidence type="ECO:0000256" key="1">
    <source>
        <dbReference type="ARBA" id="ARBA00010617"/>
    </source>
</evidence>
<feature type="binding site" description="axial binding residue" evidence="5">
    <location>
        <position position="460"/>
    </location>
    <ligand>
        <name>heme</name>
        <dbReference type="ChEBI" id="CHEBI:30413"/>
    </ligand>
    <ligandPart>
        <name>Fe</name>
        <dbReference type="ChEBI" id="CHEBI:18248"/>
    </ligandPart>
</feature>
<proteinExistence type="inferred from homology"/>
<keyword evidence="5" id="KW-0349">Heme</keyword>